<evidence type="ECO:0000256" key="1">
    <source>
        <dbReference type="SAM" id="Phobius"/>
    </source>
</evidence>
<dbReference type="Proteomes" id="UP000622610">
    <property type="component" value="Unassembled WGS sequence"/>
</dbReference>
<proteinExistence type="predicted"/>
<protein>
    <recommendedName>
        <fullName evidence="4">EbsA protein</fullName>
    </recommendedName>
</protein>
<feature type="transmembrane region" description="Helical" evidence="1">
    <location>
        <begin position="12"/>
        <end position="32"/>
    </location>
</feature>
<evidence type="ECO:0000313" key="2">
    <source>
        <dbReference type="EMBL" id="GGI64836.1"/>
    </source>
</evidence>
<evidence type="ECO:0008006" key="4">
    <source>
        <dbReference type="Google" id="ProtNLM"/>
    </source>
</evidence>
<keyword evidence="1" id="KW-0812">Transmembrane</keyword>
<organism evidence="2 3">
    <name type="scientific">Enterococcus alcedinis</name>
    <dbReference type="NCBI Taxonomy" id="1274384"/>
    <lineage>
        <taxon>Bacteria</taxon>
        <taxon>Bacillati</taxon>
        <taxon>Bacillota</taxon>
        <taxon>Bacilli</taxon>
        <taxon>Lactobacillales</taxon>
        <taxon>Enterococcaceae</taxon>
        <taxon>Enterococcus</taxon>
    </lineage>
</organism>
<keyword evidence="1" id="KW-0472">Membrane</keyword>
<evidence type="ECO:0000313" key="3">
    <source>
        <dbReference type="Proteomes" id="UP000622610"/>
    </source>
</evidence>
<sequence length="136" mass="16756">MERKFYWKHELPYVIIYWSMTFFSFFLGMILNLEKAKFHWYSLPFFGLFFLFIAYNRQQYIRFLGKEVKLSKGFFYKKTIELKDIHQVIIFNDHLVIHYETTKLECYFSKKTIQNVTNAFVDQLPEKVRFENAEEI</sequence>
<dbReference type="RefSeq" id="WP_188366661.1">
    <property type="nucleotide sequence ID" value="NZ_BMDT01000001.1"/>
</dbReference>
<reference evidence="2" key="2">
    <citation type="submission" date="2020-09" db="EMBL/GenBank/DDBJ databases">
        <authorList>
            <person name="Sun Q."/>
            <person name="Sedlacek I."/>
        </authorList>
    </citation>
    <scope>NUCLEOTIDE SEQUENCE</scope>
    <source>
        <strain evidence="2">CCM 8433</strain>
    </source>
</reference>
<dbReference type="AlphaFoldDB" id="A0A917N3W6"/>
<keyword evidence="3" id="KW-1185">Reference proteome</keyword>
<reference evidence="2" key="1">
    <citation type="journal article" date="2014" name="Int. J. Syst. Evol. Microbiol.">
        <title>Complete genome sequence of Corynebacterium casei LMG S-19264T (=DSM 44701T), isolated from a smear-ripened cheese.</title>
        <authorList>
            <consortium name="US DOE Joint Genome Institute (JGI-PGF)"/>
            <person name="Walter F."/>
            <person name="Albersmeier A."/>
            <person name="Kalinowski J."/>
            <person name="Ruckert C."/>
        </authorList>
    </citation>
    <scope>NUCLEOTIDE SEQUENCE</scope>
    <source>
        <strain evidence="2">CCM 8433</strain>
    </source>
</reference>
<gene>
    <name evidence="2" type="ORF">GCM10011482_04900</name>
</gene>
<feature type="transmembrane region" description="Helical" evidence="1">
    <location>
        <begin position="38"/>
        <end position="56"/>
    </location>
</feature>
<dbReference type="Pfam" id="PF17255">
    <property type="entry name" value="EbsA"/>
    <property type="match status" value="1"/>
</dbReference>
<dbReference type="EMBL" id="BMDT01000001">
    <property type="protein sequence ID" value="GGI64836.1"/>
    <property type="molecule type" value="Genomic_DNA"/>
</dbReference>
<comment type="caution">
    <text evidence="2">The sequence shown here is derived from an EMBL/GenBank/DDBJ whole genome shotgun (WGS) entry which is preliminary data.</text>
</comment>
<accession>A0A917N3W6</accession>
<keyword evidence="1" id="KW-1133">Transmembrane helix</keyword>
<name>A0A917N3W6_9ENTE</name>
<dbReference type="InterPro" id="IPR020215">
    <property type="entry name" value="EbsA-like"/>
</dbReference>